<evidence type="ECO:0000313" key="1">
    <source>
        <dbReference type="EMBL" id="KAI9634996.1"/>
    </source>
</evidence>
<comment type="caution">
    <text evidence="1">The sequence shown here is derived from an EMBL/GenBank/DDBJ whole genome shotgun (WGS) entry which is preliminary data.</text>
</comment>
<organism evidence="1 2">
    <name type="scientific">Dioszegia hungarica</name>
    <dbReference type="NCBI Taxonomy" id="4972"/>
    <lineage>
        <taxon>Eukaryota</taxon>
        <taxon>Fungi</taxon>
        <taxon>Dikarya</taxon>
        <taxon>Basidiomycota</taxon>
        <taxon>Agaricomycotina</taxon>
        <taxon>Tremellomycetes</taxon>
        <taxon>Tremellales</taxon>
        <taxon>Bulleribasidiaceae</taxon>
        <taxon>Dioszegia</taxon>
    </lineage>
</organism>
<keyword evidence="2" id="KW-1185">Reference proteome</keyword>
<protein>
    <submittedName>
        <fullName evidence="1">Uncharacterized protein</fullName>
    </submittedName>
</protein>
<sequence length="100" mass="11356">MSGQIMWGKFAVWSTITDMAAVMASGWGIMTWSTPTEQQFYDALSPELKRKMDDVRAQRAGKNEIRDKLELTCRAPVHQTRWCGQTNSPRQRQIPGIGNV</sequence>
<proteinExistence type="predicted"/>
<dbReference type="GeneID" id="77726692"/>
<dbReference type="AlphaFoldDB" id="A0AA38LVA1"/>
<evidence type="ECO:0000313" key="2">
    <source>
        <dbReference type="Proteomes" id="UP001164286"/>
    </source>
</evidence>
<accession>A0AA38LVA1</accession>
<gene>
    <name evidence="1" type="ORF">MKK02DRAFT_28100</name>
</gene>
<reference evidence="1" key="1">
    <citation type="journal article" date="2022" name="G3 (Bethesda)">
        <title>High quality genome of the basidiomycete yeast Dioszegia hungarica PDD-24b-2 isolated from cloud water.</title>
        <authorList>
            <person name="Jarrige D."/>
            <person name="Haridas S."/>
            <person name="Bleykasten-Grosshans C."/>
            <person name="Joly M."/>
            <person name="Nadalig T."/>
            <person name="Sancelme M."/>
            <person name="Vuilleumier S."/>
            <person name="Grigoriev I.V."/>
            <person name="Amato P."/>
            <person name="Bringel F."/>
        </authorList>
    </citation>
    <scope>NUCLEOTIDE SEQUENCE</scope>
    <source>
        <strain evidence="1">PDD-24b-2</strain>
    </source>
</reference>
<dbReference type="EMBL" id="JAKWFO010000006">
    <property type="protein sequence ID" value="KAI9634996.1"/>
    <property type="molecule type" value="Genomic_DNA"/>
</dbReference>
<dbReference type="Proteomes" id="UP001164286">
    <property type="component" value="Unassembled WGS sequence"/>
</dbReference>
<name>A0AA38LVA1_9TREE</name>
<dbReference type="RefSeq" id="XP_052944773.1">
    <property type="nucleotide sequence ID" value="XM_053087487.1"/>
</dbReference>